<comment type="caution">
    <text evidence="2">The sequence shown here is derived from an EMBL/GenBank/DDBJ whole genome shotgun (WGS) entry which is preliminary data.</text>
</comment>
<evidence type="ECO:0000256" key="1">
    <source>
        <dbReference type="SAM" id="MobiDB-lite"/>
    </source>
</evidence>
<organism evidence="2 3">
    <name type="scientific">Mucuna pruriens</name>
    <name type="common">Velvet bean</name>
    <name type="synonym">Dolichos pruriens</name>
    <dbReference type="NCBI Taxonomy" id="157652"/>
    <lineage>
        <taxon>Eukaryota</taxon>
        <taxon>Viridiplantae</taxon>
        <taxon>Streptophyta</taxon>
        <taxon>Embryophyta</taxon>
        <taxon>Tracheophyta</taxon>
        <taxon>Spermatophyta</taxon>
        <taxon>Magnoliopsida</taxon>
        <taxon>eudicotyledons</taxon>
        <taxon>Gunneridae</taxon>
        <taxon>Pentapetalae</taxon>
        <taxon>rosids</taxon>
        <taxon>fabids</taxon>
        <taxon>Fabales</taxon>
        <taxon>Fabaceae</taxon>
        <taxon>Papilionoideae</taxon>
        <taxon>50 kb inversion clade</taxon>
        <taxon>NPAAA clade</taxon>
        <taxon>indigoferoid/millettioid clade</taxon>
        <taxon>Phaseoleae</taxon>
        <taxon>Mucuna</taxon>
    </lineage>
</organism>
<keyword evidence="3" id="KW-1185">Reference proteome</keyword>
<dbReference type="PANTHER" id="PTHR32108">
    <property type="entry name" value="DNA-DIRECTED RNA POLYMERASE SUBUNIT ALPHA"/>
    <property type="match status" value="1"/>
</dbReference>
<feature type="non-terminal residue" evidence="2">
    <location>
        <position position="1"/>
    </location>
</feature>
<sequence>MVGNVSSNFFNLVVIGERIEVGVRNRKIMNTMAMVKKAIPSFKKRKGEANIVTSSSTRHNSTTSQGTTSYQPFFPPNTLTVAPQPYAYHHPHQIIKHNTVPHIEPSQVTIHLHFRPYCIKIPKPHNSMFPKEKIVLDYDPNAKCEYHAGAMGHATKKCWGLKHKVQDLINMGWLSFKKNSPNTGNNLLPEHSNSLVNAIMREGDCMGKSVEEFRELLQRLMDAGLVQVGKVGRSEEIATVHEENRGGASVPRPLVIHFIPSMHMPKPLKIRVLAPFPYKNSKVVPWKYDAEIHSKTPTVTNIAGIGGMTRSGCIFAQKNL</sequence>
<reference evidence="2" key="1">
    <citation type="submission" date="2018-05" db="EMBL/GenBank/DDBJ databases">
        <title>Draft genome of Mucuna pruriens seed.</title>
        <authorList>
            <person name="Nnadi N.E."/>
            <person name="Vos R."/>
            <person name="Hasami M.H."/>
            <person name="Devisetty U.K."/>
            <person name="Aguiy J.C."/>
        </authorList>
    </citation>
    <scope>NUCLEOTIDE SEQUENCE [LARGE SCALE GENOMIC DNA]</scope>
    <source>
        <strain evidence="2">JCA_2017</strain>
    </source>
</reference>
<proteinExistence type="predicted"/>
<evidence type="ECO:0000313" key="2">
    <source>
        <dbReference type="EMBL" id="RDX99571.1"/>
    </source>
</evidence>
<evidence type="ECO:0000313" key="3">
    <source>
        <dbReference type="Proteomes" id="UP000257109"/>
    </source>
</evidence>
<protein>
    <submittedName>
        <fullName evidence="2">Uncharacterized protein</fullName>
    </submittedName>
</protein>
<gene>
    <name evidence="2" type="ORF">CR513_17361</name>
</gene>
<feature type="region of interest" description="Disordered" evidence="1">
    <location>
        <begin position="49"/>
        <end position="70"/>
    </location>
</feature>
<dbReference type="OrthoDB" id="1743010at2759"/>
<name>A0A371H9V9_MUCPR</name>
<dbReference type="PANTHER" id="PTHR32108:SF9">
    <property type="entry name" value="REVERSE TRANSCRIPTASE RNASE H-LIKE DOMAIN-CONTAINING PROTEIN"/>
    <property type="match status" value="1"/>
</dbReference>
<dbReference type="AlphaFoldDB" id="A0A371H9V9"/>
<dbReference type="Proteomes" id="UP000257109">
    <property type="component" value="Unassembled WGS sequence"/>
</dbReference>
<accession>A0A371H9V9</accession>
<dbReference type="EMBL" id="QJKJ01003200">
    <property type="protein sequence ID" value="RDX99571.1"/>
    <property type="molecule type" value="Genomic_DNA"/>
</dbReference>
<feature type="compositionally biased region" description="Low complexity" evidence="1">
    <location>
        <begin position="53"/>
        <end position="64"/>
    </location>
</feature>